<protein>
    <recommendedName>
        <fullName evidence="3">PcfJ-like protein</fullName>
    </recommendedName>
</protein>
<organism evidence="1 2">
    <name type="scientific">Hymenobacter polaris</name>
    <dbReference type="NCBI Taxonomy" id="2682546"/>
    <lineage>
        <taxon>Bacteria</taxon>
        <taxon>Pseudomonadati</taxon>
        <taxon>Bacteroidota</taxon>
        <taxon>Cytophagia</taxon>
        <taxon>Cytophagales</taxon>
        <taxon>Hymenobacteraceae</taxon>
        <taxon>Hymenobacter</taxon>
    </lineage>
</organism>
<sequence length="424" mass="48336">MPARVRTAQAADAALAQHLSWHKWPLARQLDFIFSAEAPAYIGSRIETGTALAELYQWAVAAWPHDVQNRIRHCFRQLAAYSTTLFTRADLALGLAHVGLHYHRRVRELAGWQPPSKNPFRQLDSLVRHLFDRYGDVPAWVLHRWGRLPDPRNGLCLSELAVHLGGGGALRAFRGLPVALSKRQEHLMRQAPAGCTFHEAYRYAQVAERDAAEYLGVALDSRLGREVPGPDDALWLQVLDLFRAEPEVDAWQFGPVCDWIHFRRRVGSPAEPAQPGFSVRGRSLASLLAHTARWHRWLGREQTSPHYLKLLEQHWAGLPVPGFVGGEGEWVRIQQLLNYPALLEEGQQMRHCVASYVHQCTKGRAGIYSLTFNGARMLTLQLAPDRRLVQVRGKHNRRPSAEERNWVLRWLQENHLTAPDYVWQ</sequence>
<dbReference type="EMBL" id="JABBGH010000001">
    <property type="protein sequence ID" value="NML65366.1"/>
    <property type="molecule type" value="Genomic_DNA"/>
</dbReference>
<comment type="caution">
    <text evidence="1">The sequence shown here is derived from an EMBL/GenBank/DDBJ whole genome shotgun (WGS) entry which is preliminary data.</text>
</comment>
<proteinExistence type="predicted"/>
<reference evidence="1 2" key="1">
    <citation type="submission" date="2020-04" db="EMBL/GenBank/DDBJ databases">
        <title>Hymenobacter polaris sp. nov., isolated from Arctic soil.</title>
        <authorList>
            <person name="Dahal R.H."/>
        </authorList>
    </citation>
    <scope>NUCLEOTIDE SEQUENCE [LARGE SCALE GENOMIC DNA]</scope>
    <source>
        <strain evidence="1 2">RP-2-7</strain>
    </source>
</reference>
<evidence type="ECO:0000313" key="2">
    <source>
        <dbReference type="Proteomes" id="UP000559626"/>
    </source>
</evidence>
<dbReference type="InterPro" id="IPR025586">
    <property type="entry name" value="PcfJ"/>
</dbReference>
<accession>A0A7Y0ADG9</accession>
<keyword evidence="2" id="KW-1185">Reference proteome</keyword>
<dbReference type="Pfam" id="PF14284">
    <property type="entry name" value="PcfJ"/>
    <property type="match status" value="1"/>
</dbReference>
<name>A0A7Y0ADG9_9BACT</name>
<evidence type="ECO:0000313" key="1">
    <source>
        <dbReference type="EMBL" id="NML65366.1"/>
    </source>
</evidence>
<dbReference type="Proteomes" id="UP000559626">
    <property type="component" value="Unassembled WGS sequence"/>
</dbReference>
<dbReference type="AlphaFoldDB" id="A0A7Y0ADG9"/>
<gene>
    <name evidence="1" type="ORF">HHL22_09135</name>
</gene>
<evidence type="ECO:0008006" key="3">
    <source>
        <dbReference type="Google" id="ProtNLM"/>
    </source>
</evidence>
<dbReference type="RefSeq" id="WP_169530615.1">
    <property type="nucleotide sequence ID" value="NZ_JABBGH010000001.1"/>
</dbReference>